<dbReference type="SUPFAM" id="SSF47353">
    <property type="entry name" value="Retrovirus capsid dimerization domain-like"/>
    <property type="match status" value="1"/>
</dbReference>
<dbReference type="InterPro" id="IPR000477">
    <property type="entry name" value="RT_dom"/>
</dbReference>
<organism evidence="10 11">
    <name type="scientific">Patiria miniata</name>
    <name type="common">Bat star</name>
    <name type="synonym">Asterina miniata</name>
    <dbReference type="NCBI Taxonomy" id="46514"/>
    <lineage>
        <taxon>Eukaryota</taxon>
        <taxon>Metazoa</taxon>
        <taxon>Echinodermata</taxon>
        <taxon>Eleutherozoa</taxon>
        <taxon>Asterozoa</taxon>
        <taxon>Asteroidea</taxon>
        <taxon>Valvatacea</taxon>
        <taxon>Valvatida</taxon>
        <taxon>Asterinidae</taxon>
        <taxon>Patiria</taxon>
    </lineage>
</organism>
<dbReference type="Gene3D" id="3.10.10.10">
    <property type="entry name" value="HIV Type 1 Reverse Transcriptase, subunit A, domain 1"/>
    <property type="match status" value="1"/>
</dbReference>
<keyword evidence="2" id="KW-0808">Transferase</keyword>
<dbReference type="EnsemblMetazoa" id="XM_038207084.1">
    <property type="protein sequence ID" value="XP_038063012.1"/>
    <property type="gene ID" value="LOC119733697"/>
</dbReference>
<dbReference type="CDD" id="cd01647">
    <property type="entry name" value="RT_LTR"/>
    <property type="match status" value="1"/>
</dbReference>
<evidence type="ECO:0000259" key="9">
    <source>
        <dbReference type="PROSITE" id="PS50878"/>
    </source>
</evidence>
<evidence type="ECO:0000256" key="3">
    <source>
        <dbReference type="ARBA" id="ARBA00022695"/>
    </source>
</evidence>
<dbReference type="Gene3D" id="3.30.70.270">
    <property type="match status" value="2"/>
</dbReference>
<evidence type="ECO:0000256" key="2">
    <source>
        <dbReference type="ARBA" id="ARBA00022679"/>
    </source>
</evidence>
<dbReference type="Pfam" id="PF00078">
    <property type="entry name" value="RVT_1"/>
    <property type="match status" value="1"/>
</dbReference>
<dbReference type="OrthoDB" id="116078at2759"/>
<evidence type="ECO:0000313" key="10">
    <source>
        <dbReference type="EnsemblMetazoa" id="XP_038063012.1"/>
    </source>
</evidence>
<dbReference type="Gene3D" id="2.40.70.10">
    <property type="entry name" value="Acid Proteases"/>
    <property type="match status" value="1"/>
</dbReference>
<dbReference type="EC" id="2.7.7.49" evidence="1"/>
<keyword evidence="5" id="KW-0255">Endonuclease</keyword>
<feature type="compositionally biased region" description="Low complexity" evidence="8">
    <location>
        <begin position="302"/>
        <end position="322"/>
    </location>
</feature>
<sequence>MDRAAYLRRFTAEYIVKLCELNHIDTNEVKTKQERVASLCDLPHMSEDTTQSSGLGTSELMKFIQEMEHSRQSQTEKLCKSLVDAVTESAKKPPVVQLGPKLPDFHKLSSDDDITCYLATFKRLATATKKPKTEWPRLLEPYLTGKAQKVFYSLSEEDKQDFDKIVAAIERRYFRTPEAYKMEFKSDFKKGDETFEDYANRLNHNFLKWLQTDKATAEVAEVKRCFHLIMMDQFLSMVRNDSLRLKLHERKLQTVFELARAADEYLLHQRSTNALQNNSRNNPSTPPAPEKTPVSAGKPPFSVNKPPSTTTPNNSQPPARSAPQPPKAYDKPQPPNKVNFLQSDTTCGNGPLVEAAIADTHSVVALVDTGSSRSLITDEFCDELGLSPRLPDMETLIMVDGSELATLGTVETQVRVGSTDAVLRLHRVHRLPTPVLLGMDYVHKAHLTLDFANNCYWTVGSAEDHLIKFPMLGTPAPPPCRVDPAVPPDVDLPPRTSSQLDQPILTGNDLHRIDCLLNDFPNVMSDQPGRTDIAQHYIDIGDAPPQRSPPYRLSPDRRQALHEEIDSLLQSGKITPSKSPWASPVLMVPKKNGQFRFCVDYRKLNRVTKLDAYPMPTIDTILDSLHGAKIFSSLDLRSGYWQMGMAPEDAEKTAFICEEGLFHFTVLPFGVVNGPASFQRLMSEVLGDLIGRTCYVYLDDIVCYSHDVDQHLADLREVLAKLRSAGLTVNFEKCNFACSEMSYLGHVVSEDGLRPNPDKVAAIRDYPVPQTRKQLERFLGMVGWYQKFIPHLSDTADPLYQLRRKDVPWTWSPACQNAFDSLRHALTTQPILGFSDPDLPFSIHTDASNVGLGAILLQSQENGPRTIAFASRALSSAERNYSATEKECLAVVWALEKWRPYLEGRHCRVVTDHQALCWLFRRSHQKGRLARWVLRLQDFTFDVVYRPGPLNVVPDALSRVPSCRWSGTSEPPTTSDTAPDTPSANAYVSR</sequence>
<feature type="compositionally biased region" description="Polar residues" evidence="8">
    <location>
        <begin position="271"/>
        <end position="283"/>
    </location>
</feature>
<keyword evidence="3" id="KW-0548">Nucleotidyltransferase</keyword>
<dbReference type="PROSITE" id="PS50878">
    <property type="entry name" value="RT_POL"/>
    <property type="match status" value="1"/>
</dbReference>
<accession>A0A914AH15</accession>
<dbReference type="PANTHER" id="PTHR37984">
    <property type="entry name" value="PROTEIN CBG26694"/>
    <property type="match status" value="1"/>
</dbReference>
<dbReference type="Pfam" id="PF17917">
    <property type="entry name" value="RT_RNaseH"/>
    <property type="match status" value="1"/>
</dbReference>
<dbReference type="GO" id="GO:0006508">
    <property type="term" value="P:proteolysis"/>
    <property type="evidence" value="ECO:0007669"/>
    <property type="project" value="InterPro"/>
</dbReference>
<feature type="region of interest" description="Disordered" evidence="8">
    <location>
        <begin position="964"/>
        <end position="990"/>
    </location>
</feature>
<keyword evidence="11" id="KW-1185">Reference proteome</keyword>
<dbReference type="InterPro" id="IPR041373">
    <property type="entry name" value="RT_RNaseH"/>
</dbReference>
<dbReference type="GO" id="GO:0004519">
    <property type="term" value="F:endonuclease activity"/>
    <property type="evidence" value="ECO:0007669"/>
    <property type="project" value="UniProtKB-KW"/>
</dbReference>
<dbReference type="RefSeq" id="XP_038063012.1">
    <property type="nucleotide sequence ID" value="XM_038207084.1"/>
</dbReference>
<name>A0A914AH15_PATMI</name>
<dbReference type="InterPro" id="IPR021109">
    <property type="entry name" value="Peptidase_aspartic_dom_sf"/>
</dbReference>
<reference evidence="10" key="1">
    <citation type="submission" date="2022-11" db="UniProtKB">
        <authorList>
            <consortium name="EnsemblMetazoa"/>
        </authorList>
    </citation>
    <scope>IDENTIFICATION</scope>
</reference>
<dbReference type="Pfam" id="PF13975">
    <property type="entry name" value="gag-asp_proteas"/>
    <property type="match status" value="1"/>
</dbReference>
<keyword evidence="4" id="KW-0540">Nuclease</keyword>
<dbReference type="OMA" id="PRECKYT"/>
<dbReference type="InterPro" id="IPR050951">
    <property type="entry name" value="Retrovirus_Pol_polyprotein"/>
</dbReference>
<protein>
    <recommendedName>
        <fullName evidence="1">RNA-directed DNA polymerase</fullName>
        <ecNumber evidence="1">2.7.7.49</ecNumber>
    </recommendedName>
</protein>
<dbReference type="PANTHER" id="PTHR37984:SF5">
    <property type="entry name" value="PROTEIN NYNRIN-LIKE"/>
    <property type="match status" value="1"/>
</dbReference>
<dbReference type="Gene3D" id="1.10.4020.10">
    <property type="entry name" value="DNA breaking-rejoining enzymes"/>
    <property type="match status" value="1"/>
</dbReference>
<feature type="domain" description="Reverse transcriptase" evidence="9">
    <location>
        <begin position="569"/>
        <end position="748"/>
    </location>
</feature>
<evidence type="ECO:0000256" key="6">
    <source>
        <dbReference type="ARBA" id="ARBA00022801"/>
    </source>
</evidence>
<dbReference type="CDD" id="cd09274">
    <property type="entry name" value="RNase_HI_RT_Ty3"/>
    <property type="match status" value="1"/>
</dbReference>
<evidence type="ECO:0000313" key="11">
    <source>
        <dbReference type="Proteomes" id="UP000887568"/>
    </source>
</evidence>
<dbReference type="CDD" id="cd00303">
    <property type="entry name" value="retropepsin_like"/>
    <property type="match status" value="1"/>
</dbReference>
<dbReference type="GO" id="GO:0003964">
    <property type="term" value="F:RNA-directed DNA polymerase activity"/>
    <property type="evidence" value="ECO:0007669"/>
    <property type="project" value="UniProtKB-KW"/>
</dbReference>
<dbReference type="FunFam" id="3.30.70.270:FF:000020">
    <property type="entry name" value="Transposon Tf2-6 polyprotein-like Protein"/>
    <property type="match status" value="1"/>
</dbReference>
<evidence type="ECO:0000256" key="7">
    <source>
        <dbReference type="ARBA" id="ARBA00022918"/>
    </source>
</evidence>
<feature type="compositionally biased region" description="Low complexity" evidence="8">
    <location>
        <begin position="971"/>
        <end position="984"/>
    </location>
</feature>
<keyword evidence="7" id="KW-0695">RNA-directed DNA polymerase</keyword>
<dbReference type="GeneID" id="119733697"/>
<evidence type="ECO:0000256" key="8">
    <source>
        <dbReference type="SAM" id="MobiDB-lite"/>
    </source>
</evidence>
<dbReference type="InterPro" id="IPR043128">
    <property type="entry name" value="Rev_trsase/Diguanyl_cyclase"/>
</dbReference>
<dbReference type="AlphaFoldDB" id="A0A914AH15"/>
<proteinExistence type="predicted"/>
<dbReference type="InterPro" id="IPR001969">
    <property type="entry name" value="Aspartic_peptidase_AS"/>
</dbReference>
<keyword evidence="6" id="KW-0378">Hydrolase</keyword>
<dbReference type="PROSITE" id="PS00141">
    <property type="entry name" value="ASP_PROTEASE"/>
    <property type="match status" value="1"/>
</dbReference>
<dbReference type="SUPFAM" id="SSF56672">
    <property type="entry name" value="DNA/RNA polymerases"/>
    <property type="match status" value="1"/>
</dbReference>
<evidence type="ECO:0000256" key="5">
    <source>
        <dbReference type="ARBA" id="ARBA00022759"/>
    </source>
</evidence>
<dbReference type="Proteomes" id="UP000887568">
    <property type="component" value="Unplaced"/>
</dbReference>
<dbReference type="InterPro" id="IPR043502">
    <property type="entry name" value="DNA/RNA_pol_sf"/>
</dbReference>
<evidence type="ECO:0000256" key="1">
    <source>
        <dbReference type="ARBA" id="ARBA00012493"/>
    </source>
</evidence>
<dbReference type="InterPro" id="IPR038269">
    <property type="entry name" value="SCAN_sf"/>
</dbReference>
<evidence type="ECO:0000256" key="4">
    <source>
        <dbReference type="ARBA" id="ARBA00022722"/>
    </source>
</evidence>
<dbReference type="SUPFAM" id="SSF50630">
    <property type="entry name" value="Acid proteases"/>
    <property type="match status" value="1"/>
</dbReference>
<feature type="region of interest" description="Disordered" evidence="8">
    <location>
        <begin position="271"/>
        <end position="345"/>
    </location>
</feature>
<dbReference type="GO" id="GO:0004190">
    <property type="term" value="F:aspartic-type endopeptidase activity"/>
    <property type="evidence" value="ECO:0007669"/>
    <property type="project" value="InterPro"/>
</dbReference>